<dbReference type="Pfam" id="PF13338">
    <property type="entry name" value="AbiEi_4"/>
    <property type="match status" value="1"/>
</dbReference>
<evidence type="ECO:0000313" key="3">
    <source>
        <dbReference type="Proteomes" id="UP000245590"/>
    </source>
</evidence>
<accession>A0A2U2RQ17</accession>
<evidence type="ECO:0000313" key="2">
    <source>
        <dbReference type="EMBL" id="PWH07941.1"/>
    </source>
</evidence>
<dbReference type="EMBL" id="QFKX01000001">
    <property type="protein sequence ID" value="PWH07941.1"/>
    <property type="molecule type" value="Genomic_DNA"/>
</dbReference>
<keyword evidence="3" id="KW-1185">Reference proteome</keyword>
<organism evidence="2 3">
    <name type="scientific">Brachybacterium endophyticum</name>
    <dbReference type="NCBI Taxonomy" id="2182385"/>
    <lineage>
        <taxon>Bacteria</taxon>
        <taxon>Bacillati</taxon>
        <taxon>Actinomycetota</taxon>
        <taxon>Actinomycetes</taxon>
        <taxon>Micrococcales</taxon>
        <taxon>Dermabacteraceae</taxon>
        <taxon>Brachybacterium</taxon>
    </lineage>
</organism>
<feature type="domain" description="AbiEi antitoxin N-terminal" evidence="1">
    <location>
        <begin position="7"/>
        <end position="44"/>
    </location>
</feature>
<name>A0A2U2RQ17_9MICO</name>
<reference evidence="2 3" key="1">
    <citation type="submission" date="2018-05" db="EMBL/GenBank/DDBJ databases">
        <title>Brachybacterium sp. M1HQ-2T, whole genome shotgun sequence.</title>
        <authorList>
            <person name="Tuo L."/>
        </authorList>
    </citation>
    <scope>NUCLEOTIDE SEQUENCE [LARGE SCALE GENOMIC DNA]</scope>
    <source>
        <strain evidence="2 3">M1HQ-2</strain>
    </source>
</reference>
<comment type="caution">
    <text evidence="2">The sequence shown here is derived from an EMBL/GenBank/DDBJ whole genome shotgun (WGS) entry which is preliminary data.</text>
</comment>
<evidence type="ECO:0000259" key="1">
    <source>
        <dbReference type="Pfam" id="PF13338"/>
    </source>
</evidence>
<gene>
    <name evidence="2" type="ORF">DEO23_03585</name>
</gene>
<dbReference type="AlphaFoldDB" id="A0A2U2RQ17"/>
<dbReference type="Proteomes" id="UP000245590">
    <property type="component" value="Unassembled WGS sequence"/>
</dbReference>
<dbReference type="InterPro" id="IPR025159">
    <property type="entry name" value="AbiEi_N"/>
</dbReference>
<proteinExistence type="predicted"/>
<dbReference type="OrthoDB" id="2594539at2"/>
<dbReference type="Gene3D" id="3.40.960.10">
    <property type="entry name" value="VSR Endonuclease"/>
    <property type="match status" value="1"/>
</dbReference>
<sequence>MSPATLGVFTRSQLVEADVPAAEIRKGLADGRLRRVARGIYARPDADPQVVTAARASARITCRDALMRHQVWTPEPSADQISRRHLYSPPLARIWARRRPPPAAHFRTWPEQDLVASLDLSLAHAARCLDGESASIVLESVLAENRRTPEEIAAIVEALPDHLRSRIGRLSDASGSGSETRVVRMLRRLGYRVEQQVFVEDVGFVDAYGGGIFLEIDGRGPHSLPGAFDRDRRRDLALRRLGLQTLRLSYDQIWHDWQATQLAVRDTIRLLGPHGRRAVERLG</sequence>
<protein>
    <recommendedName>
        <fullName evidence="1">AbiEi antitoxin N-terminal domain-containing protein</fullName>
    </recommendedName>
</protein>